<dbReference type="Pfam" id="PF14782">
    <property type="entry name" value="BBS2_GAE"/>
    <property type="match status" value="1"/>
</dbReference>
<evidence type="ECO:0000256" key="4">
    <source>
        <dbReference type="ARBA" id="ARBA00023069"/>
    </source>
</evidence>
<dbReference type="InterPro" id="IPR029430">
    <property type="entry name" value="BBS2_N"/>
</dbReference>
<evidence type="ECO:0000256" key="2">
    <source>
        <dbReference type="ARBA" id="ARBA00004245"/>
    </source>
</evidence>
<dbReference type="Proteomes" id="UP001295684">
    <property type="component" value="Unassembled WGS sequence"/>
</dbReference>
<gene>
    <name evidence="13" type="ORF">ECRASSUSDP1_LOCUS697</name>
</gene>
<accession>A0AAD1TZQ5</accession>
<proteinExistence type="predicted"/>
<dbReference type="PANTHER" id="PTHR32465">
    <property type="entry name" value="BARDET-BIEDL SYNDROME 2 PROTEIN"/>
    <property type="match status" value="1"/>
</dbReference>
<dbReference type="AlphaFoldDB" id="A0AAD1TZQ5"/>
<evidence type="ECO:0000313" key="13">
    <source>
        <dbReference type="EMBL" id="CAI2359406.1"/>
    </source>
</evidence>
<dbReference type="InterPro" id="IPR029333">
    <property type="entry name" value="BBS2_GAE_dom"/>
</dbReference>
<dbReference type="GO" id="GO:0016020">
    <property type="term" value="C:membrane"/>
    <property type="evidence" value="ECO:0007669"/>
    <property type="project" value="TreeGrafter"/>
</dbReference>
<feature type="domain" description="Ciliary BBSome complex subunit 2 N-terminal" evidence="8">
    <location>
        <begin position="20"/>
        <end position="121"/>
    </location>
</feature>
<dbReference type="Pfam" id="PF23350">
    <property type="entry name" value="BBS2_pf"/>
    <property type="match status" value="1"/>
</dbReference>
<evidence type="ECO:0000256" key="1">
    <source>
        <dbReference type="ARBA" id="ARBA00004138"/>
    </source>
</evidence>
<dbReference type="SUPFAM" id="SSF50978">
    <property type="entry name" value="WD40 repeat-like"/>
    <property type="match status" value="1"/>
</dbReference>
<evidence type="ECO:0000256" key="5">
    <source>
        <dbReference type="ARBA" id="ARBA00023212"/>
    </source>
</evidence>
<keyword evidence="4" id="KW-0969">Cilium</keyword>
<dbReference type="InterPro" id="IPR036322">
    <property type="entry name" value="WD40_repeat_dom_sf"/>
</dbReference>
<protein>
    <recommendedName>
        <fullName evidence="15">Bardet-Biedl syndrome 2 protein homolog</fullName>
    </recommendedName>
</protein>
<dbReference type="Pfam" id="PF23353">
    <property type="entry name" value="BBS2_hp"/>
    <property type="match status" value="1"/>
</dbReference>
<dbReference type="EMBL" id="CAMPGE010000654">
    <property type="protein sequence ID" value="CAI2359406.1"/>
    <property type="molecule type" value="Genomic_DNA"/>
</dbReference>
<dbReference type="PANTHER" id="PTHR32465:SF0">
    <property type="entry name" value="BARDET-BIEDL SYNDROME 2 PROTEIN"/>
    <property type="match status" value="1"/>
</dbReference>
<evidence type="ECO:0000256" key="7">
    <source>
        <dbReference type="SAM" id="Coils"/>
    </source>
</evidence>
<dbReference type="InterPro" id="IPR055380">
    <property type="entry name" value="BBS2_hp_dom"/>
</dbReference>
<keyword evidence="5" id="KW-0206">Cytoskeleton</keyword>
<keyword evidence="6" id="KW-0966">Cell projection</keyword>
<evidence type="ECO:0000256" key="6">
    <source>
        <dbReference type="ARBA" id="ARBA00023273"/>
    </source>
</evidence>
<organism evidence="13 14">
    <name type="scientific">Euplotes crassus</name>
    <dbReference type="NCBI Taxonomy" id="5936"/>
    <lineage>
        <taxon>Eukaryota</taxon>
        <taxon>Sar</taxon>
        <taxon>Alveolata</taxon>
        <taxon>Ciliophora</taxon>
        <taxon>Intramacronucleata</taxon>
        <taxon>Spirotrichea</taxon>
        <taxon>Hypotrichia</taxon>
        <taxon>Euplotida</taxon>
        <taxon>Euplotidae</taxon>
        <taxon>Moneuplotes</taxon>
    </lineage>
</organism>
<feature type="domain" description="BBS2 platform" evidence="11">
    <location>
        <begin position="482"/>
        <end position="570"/>
    </location>
</feature>
<dbReference type="GO" id="GO:0034464">
    <property type="term" value="C:BBSome"/>
    <property type="evidence" value="ECO:0007669"/>
    <property type="project" value="InterPro"/>
</dbReference>
<evidence type="ECO:0008006" key="15">
    <source>
        <dbReference type="Google" id="ProtNLM"/>
    </source>
</evidence>
<comment type="subcellular location">
    <subcellularLocation>
        <location evidence="1">Cell projection</location>
        <location evidence="1">Cilium</location>
    </subcellularLocation>
    <subcellularLocation>
        <location evidence="2">Cytoplasm</location>
        <location evidence="2">Cytoskeleton</location>
    </subcellularLocation>
</comment>
<sequence length="718" mass="79539">MLVTAYNFSLNHSLPQGLVTINKFDGSSPALASSTTGGKILIHTPHSKDEMDPVLGLKGKDIQYLNVNKDVVCLSGGQLNPTIDRDLLMIGSKTNLLVYDVNENSDVFDKEVEDGINCMLFAKDFNPAFPLVLTGGNLSLTGFDISSDDQFWTVTGDVANTMEILDFDLDQEKELLVGSDDYSIRVYKGEELIFDINEESKIQFLSKIQNTSFAYSLNNGSLGVYSGSQQKWNKRVDNKISALLGVDYDMDGSCQLMVGYQSGKVEVRKSIDGEVAQTTNMGASISKIAYEDYRLEGTPQVVICNTDGDIKGFNITNNAAAFETNNTGGKQTDAAINKLTKEIMKLEADLDKDNFEKKEADAKNLASVVPSEFKCSIIQSTVDESACLIFEVDAGLVIRSVLLFSDILFENGSYVSCPMKGTNSITVPISPSKSVECEVDCKIIVGNSVSAEDFMTLHETVVFKKFSLFKNIEFSKDYSEGKAPVNVVSYRMKERPNRILLWAQKVFNLNTEQEGYVINKSDSLDVMFLHVKTQKQLIIQARIESSGMMFQISHDDLETIGDMVQDMCVFMSIHELEPENIECPFDAKLATELIENIGEYDKLRGHFSANIAESVNNAKAFVVKGEFSLMLGDMASVKKNYTVVQQENGSLIGEYLQRRNNHEELVKSLKELNNFIRKASNLRLGPSKGLIVSKSREAIKAKKTIDVVKICLGNGPKF</sequence>
<reference evidence="13" key="1">
    <citation type="submission" date="2023-07" db="EMBL/GenBank/DDBJ databases">
        <authorList>
            <consortium name="AG Swart"/>
            <person name="Singh M."/>
            <person name="Singh A."/>
            <person name="Seah K."/>
            <person name="Emmerich C."/>
        </authorList>
    </citation>
    <scope>NUCLEOTIDE SEQUENCE</scope>
    <source>
        <strain evidence="13">DP1</strain>
    </source>
</reference>
<evidence type="ECO:0000259" key="11">
    <source>
        <dbReference type="Pfam" id="PF23350"/>
    </source>
</evidence>
<feature type="domain" description="Ciliary BBSome complex subunit 2 middle region" evidence="10">
    <location>
        <begin position="162"/>
        <end position="268"/>
    </location>
</feature>
<comment type="caution">
    <text evidence="13">The sequence shown here is derived from an EMBL/GenBank/DDBJ whole genome shotgun (WGS) entry which is preliminary data.</text>
</comment>
<dbReference type="InterPro" id="IPR055379">
    <property type="entry name" value="BBS2_pf_dom"/>
</dbReference>
<name>A0AAD1TZQ5_EUPCR</name>
<dbReference type="InterPro" id="IPR029429">
    <property type="entry name" value="BBS2_Mid"/>
</dbReference>
<evidence type="ECO:0000313" key="14">
    <source>
        <dbReference type="Proteomes" id="UP001295684"/>
    </source>
</evidence>
<feature type="domain" description="BBS2 GAE" evidence="9">
    <location>
        <begin position="384"/>
        <end position="466"/>
    </location>
</feature>
<keyword evidence="7" id="KW-0175">Coiled coil</keyword>
<dbReference type="Pfam" id="PF14783">
    <property type="entry name" value="BBS2_Mid"/>
    <property type="match status" value="1"/>
</dbReference>
<dbReference type="PIRSF" id="PIRSF013684">
    <property type="entry name" value="BBS2"/>
    <property type="match status" value="1"/>
</dbReference>
<keyword evidence="14" id="KW-1185">Reference proteome</keyword>
<dbReference type="Pfam" id="PF14781">
    <property type="entry name" value="BBS2_N"/>
    <property type="match status" value="1"/>
</dbReference>
<feature type="coiled-coil region" evidence="7">
    <location>
        <begin position="329"/>
        <end position="363"/>
    </location>
</feature>
<dbReference type="GO" id="GO:1905515">
    <property type="term" value="P:non-motile cilium assembly"/>
    <property type="evidence" value="ECO:0007669"/>
    <property type="project" value="InterPro"/>
</dbReference>
<dbReference type="Gene3D" id="2.130.10.10">
    <property type="entry name" value="YVTN repeat-like/Quinoprotein amine dehydrogenase"/>
    <property type="match status" value="1"/>
</dbReference>
<evidence type="ECO:0000259" key="8">
    <source>
        <dbReference type="Pfam" id="PF14781"/>
    </source>
</evidence>
<dbReference type="InterPro" id="IPR016616">
    <property type="entry name" value="Bardet-Biedl_syndrome_2_prot"/>
</dbReference>
<evidence type="ECO:0000256" key="3">
    <source>
        <dbReference type="ARBA" id="ARBA00022490"/>
    </source>
</evidence>
<keyword evidence="3" id="KW-0963">Cytoplasm</keyword>
<feature type="domain" description="BBS2 hairpin" evidence="12">
    <location>
        <begin position="587"/>
        <end position="681"/>
    </location>
</feature>
<dbReference type="GO" id="GO:0036064">
    <property type="term" value="C:ciliary basal body"/>
    <property type="evidence" value="ECO:0007669"/>
    <property type="project" value="TreeGrafter"/>
</dbReference>
<dbReference type="GO" id="GO:0031514">
    <property type="term" value="C:motile cilium"/>
    <property type="evidence" value="ECO:0007669"/>
    <property type="project" value="TreeGrafter"/>
</dbReference>
<dbReference type="InterPro" id="IPR015943">
    <property type="entry name" value="WD40/YVTN_repeat-like_dom_sf"/>
</dbReference>
<evidence type="ECO:0000259" key="12">
    <source>
        <dbReference type="Pfam" id="PF23353"/>
    </source>
</evidence>
<evidence type="ECO:0000259" key="9">
    <source>
        <dbReference type="Pfam" id="PF14782"/>
    </source>
</evidence>
<evidence type="ECO:0000259" key="10">
    <source>
        <dbReference type="Pfam" id="PF14783"/>
    </source>
</evidence>